<dbReference type="Gene3D" id="3.40.50.300">
    <property type="entry name" value="P-loop containing nucleotide triphosphate hydrolases"/>
    <property type="match status" value="1"/>
</dbReference>
<evidence type="ECO:0000313" key="8">
    <source>
        <dbReference type="Proteomes" id="UP001602245"/>
    </source>
</evidence>
<gene>
    <name evidence="7" type="ORF">ACFY35_08955</name>
</gene>
<dbReference type="PROSITE" id="PS00211">
    <property type="entry name" value="ABC_TRANSPORTER_1"/>
    <property type="match status" value="1"/>
</dbReference>
<dbReference type="GO" id="GO:0005524">
    <property type="term" value="F:ATP binding"/>
    <property type="evidence" value="ECO:0007669"/>
    <property type="project" value="UniProtKB-KW"/>
</dbReference>
<sequence>MLEISELTAAYGDLRVLWDVSLSVRTGTSTIVLGRNGAGKTSLLNAIAGLPPAAAAGRIVFDGEDITGEAPHRRIRRGIGYVQENKQIFRQRTVEENLLIGSVTLAGWRRGTPARRAALDRAYARFPVLAERRKALAGGLSGGQQQMLAIAQALMSDPKLLILDEPSAGLAPTIVKDVFALIGELKREGLSILLVEQVVEAAITVADHIVVIDNGRVAAEGPVKQFDDASVIREIYLGRSGTPVAGA</sequence>
<protein>
    <submittedName>
        <fullName evidence="7">ABC transporter ATP-binding protein</fullName>
    </submittedName>
</protein>
<dbReference type="EMBL" id="JBIAZU010000002">
    <property type="protein sequence ID" value="MFF5289554.1"/>
    <property type="molecule type" value="Genomic_DNA"/>
</dbReference>
<comment type="similarity">
    <text evidence="1">Belongs to the ABC transporter superfamily.</text>
</comment>
<keyword evidence="4 7" id="KW-0067">ATP-binding</keyword>
<dbReference type="SUPFAM" id="SSF52540">
    <property type="entry name" value="P-loop containing nucleoside triphosphate hydrolases"/>
    <property type="match status" value="1"/>
</dbReference>
<organism evidence="7 8">
    <name type="scientific">Paractinoplanes globisporus</name>
    <dbReference type="NCBI Taxonomy" id="113565"/>
    <lineage>
        <taxon>Bacteria</taxon>
        <taxon>Bacillati</taxon>
        <taxon>Actinomycetota</taxon>
        <taxon>Actinomycetes</taxon>
        <taxon>Micromonosporales</taxon>
        <taxon>Micromonosporaceae</taxon>
        <taxon>Paractinoplanes</taxon>
    </lineage>
</organism>
<feature type="domain" description="ABC transporter" evidence="6">
    <location>
        <begin position="2"/>
        <end position="239"/>
    </location>
</feature>
<evidence type="ECO:0000256" key="4">
    <source>
        <dbReference type="ARBA" id="ARBA00022840"/>
    </source>
</evidence>
<dbReference type="PROSITE" id="PS50893">
    <property type="entry name" value="ABC_TRANSPORTER_2"/>
    <property type="match status" value="1"/>
</dbReference>
<dbReference type="PANTHER" id="PTHR43820:SF4">
    <property type="entry name" value="HIGH-AFFINITY BRANCHED-CHAIN AMINO ACID TRANSPORT ATP-BINDING PROTEIN LIVF"/>
    <property type="match status" value="1"/>
</dbReference>
<dbReference type="Proteomes" id="UP001602245">
    <property type="component" value="Unassembled WGS sequence"/>
</dbReference>
<dbReference type="CDD" id="cd03224">
    <property type="entry name" value="ABC_TM1139_LivF_branched"/>
    <property type="match status" value="1"/>
</dbReference>
<evidence type="ECO:0000256" key="2">
    <source>
        <dbReference type="ARBA" id="ARBA00022448"/>
    </source>
</evidence>
<comment type="caution">
    <text evidence="7">The sequence shown here is derived from an EMBL/GenBank/DDBJ whole genome shotgun (WGS) entry which is preliminary data.</text>
</comment>
<keyword evidence="8" id="KW-1185">Reference proteome</keyword>
<keyword evidence="2" id="KW-0813">Transport</keyword>
<dbReference type="Pfam" id="PF00005">
    <property type="entry name" value="ABC_tran"/>
    <property type="match status" value="1"/>
</dbReference>
<dbReference type="InterPro" id="IPR003593">
    <property type="entry name" value="AAA+_ATPase"/>
</dbReference>
<dbReference type="RefSeq" id="WP_020518382.1">
    <property type="nucleotide sequence ID" value="NZ_JBIAZU010000002.1"/>
</dbReference>
<dbReference type="PANTHER" id="PTHR43820">
    <property type="entry name" value="HIGH-AFFINITY BRANCHED-CHAIN AMINO ACID TRANSPORT ATP-BINDING PROTEIN LIVF"/>
    <property type="match status" value="1"/>
</dbReference>
<keyword evidence="5" id="KW-0029">Amino-acid transport</keyword>
<dbReference type="InterPro" id="IPR027417">
    <property type="entry name" value="P-loop_NTPase"/>
</dbReference>
<dbReference type="InterPro" id="IPR017871">
    <property type="entry name" value="ABC_transporter-like_CS"/>
</dbReference>
<reference evidence="7 8" key="1">
    <citation type="submission" date="2024-10" db="EMBL/GenBank/DDBJ databases">
        <title>The Natural Products Discovery Center: Release of the First 8490 Sequenced Strains for Exploring Actinobacteria Biosynthetic Diversity.</title>
        <authorList>
            <person name="Kalkreuter E."/>
            <person name="Kautsar S.A."/>
            <person name="Yang D."/>
            <person name="Bader C.D."/>
            <person name="Teijaro C.N."/>
            <person name="Fluegel L."/>
            <person name="Davis C.M."/>
            <person name="Simpson J.R."/>
            <person name="Lauterbach L."/>
            <person name="Steele A.D."/>
            <person name="Gui C."/>
            <person name="Meng S."/>
            <person name="Li G."/>
            <person name="Viehrig K."/>
            <person name="Ye F."/>
            <person name="Su P."/>
            <person name="Kiefer A.F."/>
            <person name="Nichols A."/>
            <person name="Cepeda A.J."/>
            <person name="Yan W."/>
            <person name="Fan B."/>
            <person name="Jiang Y."/>
            <person name="Adhikari A."/>
            <person name="Zheng C.-J."/>
            <person name="Schuster L."/>
            <person name="Cowan T.M."/>
            <person name="Smanski M.J."/>
            <person name="Chevrette M.G."/>
            <person name="De Carvalho L.P.S."/>
            <person name="Shen B."/>
        </authorList>
    </citation>
    <scope>NUCLEOTIDE SEQUENCE [LARGE SCALE GENOMIC DNA]</scope>
    <source>
        <strain evidence="7 8">NPDC000087</strain>
    </source>
</reference>
<evidence type="ECO:0000256" key="3">
    <source>
        <dbReference type="ARBA" id="ARBA00022741"/>
    </source>
</evidence>
<proteinExistence type="inferred from homology"/>
<accession>A0ABW6W8D6</accession>
<dbReference type="InterPro" id="IPR052156">
    <property type="entry name" value="BCAA_Transport_ATP-bd_LivF"/>
</dbReference>
<dbReference type="SMART" id="SM00382">
    <property type="entry name" value="AAA"/>
    <property type="match status" value="1"/>
</dbReference>
<evidence type="ECO:0000259" key="6">
    <source>
        <dbReference type="PROSITE" id="PS50893"/>
    </source>
</evidence>
<keyword evidence="3" id="KW-0547">Nucleotide-binding</keyword>
<evidence type="ECO:0000256" key="5">
    <source>
        <dbReference type="ARBA" id="ARBA00022970"/>
    </source>
</evidence>
<evidence type="ECO:0000256" key="1">
    <source>
        <dbReference type="ARBA" id="ARBA00005417"/>
    </source>
</evidence>
<dbReference type="InterPro" id="IPR003439">
    <property type="entry name" value="ABC_transporter-like_ATP-bd"/>
</dbReference>
<name>A0ABW6W8D6_9ACTN</name>
<evidence type="ECO:0000313" key="7">
    <source>
        <dbReference type="EMBL" id="MFF5289554.1"/>
    </source>
</evidence>